<evidence type="ECO:0000313" key="6">
    <source>
        <dbReference type="Proteomes" id="UP000822476"/>
    </source>
</evidence>
<dbReference type="SUPFAM" id="SSF100950">
    <property type="entry name" value="NagB/RpiA/CoA transferase-like"/>
    <property type="match status" value="2"/>
</dbReference>
<name>A0A8S9ZB08_9TREM</name>
<sequence length="516" mass="55715">MLRTLTKLVHVVSQAPNSGLLTCTRCAFSEYTKPIFTDAVEAVKDIPSSCTILSGGFGICGIPESLLRALTCTGVSDLTVVSNNGAIEDVGLGLLIKNNQIKRMISSYIGENPDFENKYLHGDIEIEFNPQGTMIERVRAGAAGIPAFYTRTGYGTLVHKGNCPIRHDKAGNAVLLSKPKEARVFNGLEYILEEAIVGDYALVHAWKADRAGNLIFRKTAQNFNSTMAKAAKVTIAEVEELVPIGSLDPDQVHLSGLFVDRILASVPRNTRIERRTVYSPSTASDSVPQDPRKAKRLRIVRRAAMELKHGMYVNLGIGIPTLIPGFIPPTVTVHLHSENGIIGVGPYPREHDLDPDLINAGKETITELPGASYCSSTESFEMIRGGHIDMSFLGAFQVSGRGDLANWMVPGKLVKGMGGGMDLASAPNTRIVVMMEHVGPTGKPRIVADCDLPLTGVECVDLIITDLVRQSAVFTVNPRDGLTLIELADGVDVATVEMCTGAPFTVSKQLRPMKQI</sequence>
<dbReference type="AlphaFoldDB" id="A0A8S9ZB08"/>
<dbReference type="GO" id="GO:0046952">
    <property type="term" value="P:ketone body catabolic process"/>
    <property type="evidence" value="ECO:0007669"/>
    <property type="project" value="InterPro"/>
</dbReference>
<dbReference type="InterPro" id="IPR014388">
    <property type="entry name" value="3-oxoacid_CoA-transferase"/>
</dbReference>
<dbReference type="OrthoDB" id="1933379at2759"/>
<dbReference type="Pfam" id="PF01144">
    <property type="entry name" value="CoA_trans"/>
    <property type="match status" value="2"/>
</dbReference>
<dbReference type="InterPro" id="IPR012791">
    <property type="entry name" value="3-oxoacid_CoA-transf_B"/>
</dbReference>
<dbReference type="EC" id="2.8.3.5" evidence="3"/>
<dbReference type="NCBIfam" id="TIGR02429">
    <property type="entry name" value="pcaI_scoA_fam"/>
    <property type="match status" value="1"/>
</dbReference>
<dbReference type="PANTHER" id="PTHR13707">
    <property type="entry name" value="KETOACID-COENZYME A TRANSFERASE"/>
    <property type="match status" value="1"/>
</dbReference>
<evidence type="ECO:0000313" key="5">
    <source>
        <dbReference type="EMBL" id="KAF7262711.1"/>
    </source>
</evidence>
<organism evidence="5 6">
    <name type="scientific">Paragonimus skrjabini miyazakii</name>
    <dbReference type="NCBI Taxonomy" id="59628"/>
    <lineage>
        <taxon>Eukaryota</taxon>
        <taxon>Metazoa</taxon>
        <taxon>Spiralia</taxon>
        <taxon>Lophotrochozoa</taxon>
        <taxon>Platyhelminthes</taxon>
        <taxon>Trematoda</taxon>
        <taxon>Digenea</taxon>
        <taxon>Plagiorchiida</taxon>
        <taxon>Troglotremata</taxon>
        <taxon>Troglotrematidae</taxon>
        <taxon>Paragonimus</taxon>
    </lineage>
</organism>
<keyword evidence="2 3" id="KW-0808">Transferase</keyword>
<dbReference type="InterPro" id="IPR004164">
    <property type="entry name" value="CoA_transf_AS"/>
</dbReference>
<dbReference type="PIRSF" id="PIRSF000858">
    <property type="entry name" value="SCOT-t"/>
    <property type="match status" value="1"/>
</dbReference>
<comment type="function">
    <text evidence="3">Key enzyme for ketone body catabolism. Transfers the CoA moiety from succinate to acetoacetate. Formation of the enzyme-CoA intermediate proceeds via an unstable anhydride species formed between the carboxylate groups of the enzyme and substrate.</text>
</comment>
<dbReference type="InterPro" id="IPR012792">
    <property type="entry name" value="3-oxoacid_CoA-transf_A"/>
</dbReference>
<dbReference type="PANTHER" id="PTHR13707:SF60">
    <property type="entry name" value="ACETATE COA-TRANSFERASE SUBUNIT ALPHA"/>
    <property type="match status" value="1"/>
</dbReference>
<evidence type="ECO:0000256" key="2">
    <source>
        <dbReference type="ARBA" id="ARBA00022679"/>
    </source>
</evidence>
<protein>
    <recommendedName>
        <fullName evidence="3">Succinyl-CoA:3-ketoacid-coenzyme A transferase</fullName>
        <ecNumber evidence="3">2.8.3.5</ecNumber>
    </recommendedName>
</protein>
<dbReference type="NCBIfam" id="TIGR02428">
    <property type="entry name" value="pcaJ_scoB_fam"/>
    <property type="match status" value="1"/>
</dbReference>
<gene>
    <name evidence="5" type="ORF">EG68_00022</name>
</gene>
<comment type="pathway">
    <text evidence="3">Ketone metabolism; succinyl-CoA degradation; acetoacetyl-CoA from succinyl-CoA: step 1/1.</text>
</comment>
<evidence type="ECO:0000256" key="1">
    <source>
        <dbReference type="ARBA" id="ARBA00007154"/>
    </source>
</evidence>
<dbReference type="InterPro" id="IPR037171">
    <property type="entry name" value="NagB/RpiA_transferase-like"/>
</dbReference>
<dbReference type="SMART" id="SM00882">
    <property type="entry name" value="CoA_trans"/>
    <property type="match status" value="2"/>
</dbReference>
<reference evidence="5" key="1">
    <citation type="submission" date="2019-07" db="EMBL/GenBank/DDBJ databases">
        <title>Annotation for the trematode Paragonimus miyazaki's.</title>
        <authorList>
            <person name="Choi Y.-J."/>
        </authorList>
    </citation>
    <scope>NUCLEOTIDE SEQUENCE</scope>
    <source>
        <strain evidence="5">Japan</strain>
    </source>
</reference>
<dbReference type="Gene3D" id="3.40.1080.10">
    <property type="entry name" value="Glutaconate Coenzyme A-transferase"/>
    <property type="match status" value="2"/>
</dbReference>
<dbReference type="PROSITE" id="PS01274">
    <property type="entry name" value="COA_TRANSF_2"/>
    <property type="match status" value="1"/>
</dbReference>
<dbReference type="InterPro" id="IPR004165">
    <property type="entry name" value="CoA_trans_fam_I"/>
</dbReference>
<feature type="active site" description="5-glutamyl coenzyme A thioester intermediate" evidence="4">
    <location>
        <position position="338"/>
    </location>
</feature>
<keyword evidence="3" id="KW-0496">Mitochondrion</keyword>
<evidence type="ECO:0000256" key="4">
    <source>
        <dbReference type="PIRSR" id="PIRSR000858-1"/>
    </source>
</evidence>
<evidence type="ECO:0000256" key="3">
    <source>
        <dbReference type="PIRNR" id="PIRNR000858"/>
    </source>
</evidence>
<comment type="similarity">
    <text evidence="1 3">Belongs to the 3-oxoacid CoA-transferase family.</text>
</comment>
<comment type="catalytic activity">
    <reaction evidence="3">
        <text>a 3-oxo acid + succinyl-CoA = a 3-oxoacyl-CoA + succinate</text>
        <dbReference type="Rhea" id="RHEA:24564"/>
        <dbReference type="ChEBI" id="CHEBI:30031"/>
        <dbReference type="ChEBI" id="CHEBI:35973"/>
        <dbReference type="ChEBI" id="CHEBI:57292"/>
        <dbReference type="ChEBI" id="CHEBI:90726"/>
        <dbReference type="EC" id="2.8.3.5"/>
    </reaction>
</comment>
<dbReference type="GO" id="GO:0008260">
    <property type="term" value="F:succinyl-CoA:3-oxo-acid CoA-transferase activity"/>
    <property type="evidence" value="ECO:0007669"/>
    <property type="project" value="UniProtKB-EC"/>
</dbReference>
<accession>A0A8S9ZB08</accession>
<proteinExistence type="inferred from homology"/>
<dbReference type="Proteomes" id="UP000822476">
    <property type="component" value="Unassembled WGS sequence"/>
</dbReference>
<comment type="caution">
    <text evidence="5">The sequence shown here is derived from an EMBL/GenBank/DDBJ whole genome shotgun (WGS) entry which is preliminary data.</text>
</comment>
<dbReference type="EMBL" id="JTDE01000003">
    <property type="protein sequence ID" value="KAF7262711.1"/>
    <property type="molecule type" value="Genomic_DNA"/>
</dbReference>
<keyword evidence="6" id="KW-1185">Reference proteome</keyword>